<dbReference type="Pfam" id="PF12852">
    <property type="entry name" value="Cupin_6"/>
    <property type="match status" value="1"/>
</dbReference>
<feature type="domain" description="HTH araC/xylS-type" evidence="4">
    <location>
        <begin position="204"/>
        <end position="302"/>
    </location>
</feature>
<dbReference type="GO" id="GO:0003700">
    <property type="term" value="F:DNA-binding transcription factor activity"/>
    <property type="evidence" value="ECO:0007669"/>
    <property type="project" value="InterPro"/>
</dbReference>
<evidence type="ECO:0000256" key="1">
    <source>
        <dbReference type="ARBA" id="ARBA00023015"/>
    </source>
</evidence>
<dbReference type="InterPro" id="IPR020449">
    <property type="entry name" value="Tscrpt_reg_AraC-type_HTH"/>
</dbReference>
<dbReference type="Proteomes" id="UP000221369">
    <property type="component" value="Unassembled WGS sequence"/>
</dbReference>
<comment type="caution">
    <text evidence="5">The sequence shown here is derived from an EMBL/GenBank/DDBJ whole genome shotgun (WGS) entry which is preliminary data.</text>
</comment>
<accession>A0A2A9DUK3</accession>
<dbReference type="EMBL" id="PDJE01000001">
    <property type="protein sequence ID" value="PFG29579.1"/>
    <property type="molecule type" value="Genomic_DNA"/>
</dbReference>
<dbReference type="AlphaFoldDB" id="A0A2A9DUK3"/>
<dbReference type="Pfam" id="PF12833">
    <property type="entry name" value="HTH_18"/>
    <property type="match status" value="1"/>
</dbReference>
<evidence type="ECO:0000259" key="4">
    <source>
        <dbReference type="PROSITE" id="PS01124"/>
    </source>
</evidence>
<dbReference type="SUPFAM" id="SSF46689">
    <property type="entry name" value="Homeodomain-like"/>
    <property type="match status" value="2"/>
</dbReference>
<evidence type="ECO:0000256" key="2">
    <source>
        <dbReference type="ARBA" id="ARBA00023125"/>
    </source>
</evidence>
<dbReference type="InterPro" id="IPR032783">
    <property type="entry name" value="AraC_lig"/>
</dbReference>
<dbReference type="PRINTS" id="PR00032">
    <property type="entry name" value="HTHARAC"/>
</dbReference>
<proteinExistence type="predicted"/>
<evidence type="ECO:0000256" key="3">
    <source>
        <dbReference type="ARBA" id="ARBA00023163"/>
    </source>
</evidence>
<protein>
    <submittedName>
        <fullName evidence="5">AraC family transcriptional regulator</fullName>
    </submittedName>
</protein>
<keyword evidence="2" id="KW-0238">DNA-binding</keyword>
<dbReference type="GO" id="GO:0043565">
    <property type="term" value="F:sequence-specific DNA binding"/>
    <property type="evidence" value="ECO:0007669"/>
    <property type="project" value="InterPro"/>
</dbReference>
<reference evidence="5 6" key="1">
    <citation type="submission" date="2017-10" db="EMBL/GenBank/DDBJ databases">
        <title>Sequencing the genomes of 1000 actinobacteria strains.</title>
        <authorList>
            <person name="Klenk H.-P."/>
        </authorList>
    </citation>
    <scope>NUCLEOTIDE SEQUENCE [LARGE SCALE GENOMIC DNA]</scope>
    <source>
        <strain evidence="5 6">DSM 21798</strain>
    </source>
</reference>
<dbReference type="Gene3D" id="1.10.10.60">
    <property type="entry name" value="Homeodomain-like"/>
    <property type="match status" value="2"/>
</dbReference>
<dbReference type="InterPro" id="IPR009057">
    <property type="entry name" value="Homeodomain-like_sf"/>
</dbReference>
<gene>
    <name evidence="5" type="ORF">ATJ78_0486</name>
</gene>
<sequence>MAGDRLSEVLDLIAVRGVVSGGAAVSGRWHAEAPVVEQLKFCAMARGEAWLTTDGIDEPIRLSRGDVAILNGRSWLSLRGSAGDGPLTTIEQPSNGTITRYEGDDHESADVFIGGRIELNGAGRELVLNALPPVAHVQAAAEPAKRVRAHVDQLLAEIVADRTGAAFAVRQYSQLLILDVLRAFAREPDVPPGWLRLLDDERMRPALDLMHEHPETNWSLDDLARAAAMSRTAFAVRFRDVAGVPPLAYSLRWRMLLAQRELQLPGSRIRPLALKLGYSSESAFSTAFKRHVGESPNSYRARAAGT</sequence>
<organism evidence="5 6">
    <name type="scientific">Paramicrobacterium agarici</name>
    <dbReference type="NCBI Taxonomy" id="630514"/>
    <lineage>
        <taxon>Bacteria</taxon>
        <taxon>Bacillati</taxon>
        <taxon>Actinomycetota</taxon>
        <taxon>Actinomycetes</taxon>
        <taxon>Micrococcales</taxon>
        <taxon>Microbacteriaceae</taxon>
        <taxon>Paramicrobacterium</taxon>
    </lineage>
</organism>
<dbReference type="PANTHER" id="PTHR46796:SF7">
    <property type="entry name" value="ARAC FAMILY TRANSCRIPTIONAL REGULATOR"/>
    <property type="match status" value="1"/>
</dbReference>
<dbReference type="SMART" id="SM00342">
    <property type="entry name" value="HTH_ARAC"/>
    <property type="match status" value="1"/>
</dbReference>
<evidence type="ECO:0000313" key="5">
    <source>
        <dbReference type="EMBL" id="PFG29579.1"/>
    </source>
</evidence>
<dbReference type="InterPro" id="IPR018060">
    <property type="entry name" value="HTH_AraC"/>
</dbReference>
<keyword evidence="1" id="KW-0805">Transcription regulation</keyword>
<evidence type="ECO:0000313" key="6">
    <source>
        <dbReference type="Proteomes" id="UP000221369"/>
    </source>
</evidence>
<dbReference type="InterPro" id="IPR050204">
    <property type="entry name" value="AraC_XylS_family_regulators"/>
</dbReference>
<name>A0A2A9DUK3_9MICO</name>
<dbReference type="PROSITE" id="PS01124">
    <property type="entry name" value="HTH_ARAC_FAMILY_2"/>
    <property type="match status" value="1"/>
</dbReference>
<dbReference type="RefSeq" id="WP_098406139.1">
    <property type="nucleotide sequence ID" value="NZ_PDJE01000001.1"/>
</dbReference>
<keyword evidence="3" id="KW-0804">Transcription</keyword>
<keyword evidence="6" id="KW-1185">Reference proteome</keyword>
<dbReference type="PANTHER" id="PTHR46796">
    <property type="entry name" value="HTH-TYPE TRANSCRIPTIONAL ACTIVATOR RHAS-RELATED"/>
    <property type="match status" value="1"/>
</dbReference>